<keyword evidence="1" id="KW-1185">Reference proteome</keyword>
<dbReference type="WBParaSite" id="TCONS_00013270.p1">
    <property type="protein sequence ID" value="TCONS_00013270.p1"/>
    <property type="gene ID" value="XLOC_009105"/>
</dbReference>
<protein>
    <submittedName>
        <fullName evidence="2">Integrase catalytic domain-containing protein</fullName>
    </submittedName>
</protein>
<proteinExistence type="predicted"/>
<dbReference type="Proteomes" id="UP000035681">
    <property type="component" value="Unplaced"/>
</dbReference>
<reference evidence="2" key="1">
    <citation type="submission" date="2024-02" db="UniProtKB">
        <authorList>
            <consortium name="WormBaseParasite"/>
        </authorList>
    </citation>
    <scope>IDENTIFICATION</scope>
</reference>
<sequence>MANSAILVNDDNFYNKVFYSEDNTYSPIDETPRYYLYLESVLITVHTSAEKTVIADYVELITDDIIHCSKASIGFIAAKLLKKMVANNPEKFNETAYVIPFHVIGTLEKPIPLDYGVMHCSVTERIIRIKNGNSKVNETALRIAVSECKGKFKEKRNLWIFSK</sequence>
<dbReference type="AlphaFoldDB" id="A0AAF5I2Y7"/>
<accession>A0AAF5I2Y7</accession>
<name>A0AAF5I2Y7_STRER</name>
<evidence type="ECO:0000313" key="1">
    <source>
        <dbReference type="Proteomes" id="UP000035681"/>
    </source>
</evidence>
<evidence type="ECO:0000313" key="2">
    <source>
        <dbReference type="WBParaSite" id="TCONS_00013270.p1"/>
    </source>
</evidence>
<organism evidence="1 2">
    <name type="scientific">Strongyloides stercoralis</name>
    <name type="common">Threadworm</name>
    <dbReference type="NCBI Taxonomy" id="6248"/>
    <lineage>
        <taxon>Eukaryota</taxon>
        <taxon>Metazoa</taxon>
        <taxon>Ecdysozoa</taxon>
        <taxon>Nematoda</taxon>
        <taxon>Chromadorea</taxon>
        <taxon>Rhabditida</taxon>
        <taxon>Tylenchina</taxon>
        <taxon>Panagrolaimomorpha</taxon>
        <taxon>Strongyloidoidea</taxon>
        <taxon>Strongyloididae</taxon>
        <taxon>Strongyloides</taxon>
    </lineage>
</organism>